<dbReference type="VEuPathDB" id="FungiDB:TRICI_000653"/>
<evidence type="ECO:0000313" key="3">
    <source>
        <dbReference type="Proteomes" id="UP000761534"/>
    </source>
</evidence>
<keyword evidence="3" id="KW-1185">Reference proteome</keyword>
<accession>A0A642VAR2</accession>
<sequence>MSRLRLQGASPLHPRGSARLQRTLPIASNEASPGGLGRKHYWVRVLQGASPLHPVALRGFIEYNPTSAKPTQGVWGRAPRKHNCDRIALWGGDKLSVCVYKGESFVDGVEESVCVIDGVLVVNEVGDACAVEHVADALVLGHADEEQHDAATDVALDELVEDLDCGRVALGHAAQVDDDVLAHVLVQQAGEAGMDLERAVELETPQPVAQVAGVGEGQRLGDLDDETAGDGLQRVGELVGVAEAGGAGDAAEDLDPGARRVVDDADEGEGDADGDARLHGPEDG</sequence>
<feature type="compositionally biased region" description="Acidic residues" evidence="1">
    <location>
        <begin position="264"/>
        <end position="273"/>
    </location>
</feature>
<evidence type="ECO:0000256" key="1">
    <source>
        <dbReference type="SAM" id="MobiDB-lite"/>
    </source>
</evidence>
<gene>
    <name evidence="2" type="ORF">TRICI_000653</name>
</gene>
<feature type="compositionally biased region" description="Basic and acidic residues" evidence="1">
    <location>
        <begin position="274"/>
        <end position="284"/>
    </location>
</feature>
<dbReference type="EMBL" id="SWFS01000055">
    <property type="protein sequence ID" value="KAA8917202.1"/>
    <property type="molecule type" value="Genomic_DNA"/>
</dbReference>
<protein>
    <submittedName>
        <fullName evidence="2">Uncharacterized protein</fullName>
    </submittedName>
</protein>
<dbReference type="Proteomes" id="UP000761534">
    <property type="component" value="Unassembled WGS sequence"/>
</dbReference>
<proteinExistence type="predicted"/>
<evidence type="ECO:0000313" key="2">
    <source>
        <dbReference type="EMBL" id="KAA8917202.1"/>
    </source>
</evidence>
<dbReference type="AlphaFoldDB" id="A0A642VAR2"/>
<feature type="region of interest" description="Disordered" evidence="1">
    <location>
        <begin position="1"/>
        <end position="21"/>
    </location>
</feature>
<name>A0A642VAR2_9ASCO</name>
<feature type="region of interest" description="Disordered" evidence="1">
    <location>
        <begin position="244"/>
        <end position="284"/>
    </location>
</feature>
<organism evidence="2 3">
    <name type="scientific">Trichomonascus ciferrii</name>
    <dbReference type="NCBI Taxonomy" id="44093"/>
    <lineage>
        <taxon>Eukaryota</taxon>
        <taxon>Fungi</taxon>
        <taxon>Dikarya</taxon>
        <taxon>Ascomycota</taxon>
        <taxon>Saccharomycotina</taxon>
        <taxon>Dipodascomycetes</taxon>
        <taxon>Dipodascales</taxon>
        <taxon>Trichomonascaceae</taxon>
        <taxon>Trichomonascus</taxon>
        <taxon>Trichomonascus ciferrii complex</taxon>
    </lineage>
</organism>
<comment type="caution">
    <text evidence="2">The sequence shown here is derived from an EMBL/GenBank/DDBJ whole genome shotgun (WGS) entry which is preliminary data.</text>
</comment>
<reference evidence="2" key="1">
    <citation type="journal article" date="2019" name="G3 (Bethesda)">
        <title>Genome Assemblies of Two Rare Opportunistic Yeast Pathogens: Diutina rugosa (syn. Candida rugosa) and Trichomonascus ciferrii (syn. Candida ciferrii).</title>
        <authorList>
            <person name="Mixao V."/>
            <person name="Saus E."/>
            <person name="Hansen A.P."/>
            <person name="Lass-Florl C."/>
            <person name="Gabaldon T."/>
        </authorList>
    </citation>
    <scope>NUCLEOTIDE SEQUENCE</scope>
    <source>
        <strain evidence="2">CBS 4856</strain>
    </source>
</reference>